<protein>
    <submittedName>
        <fullName evidence="7">CvpA family protein</fullName>
    </submittedName>
</protein>
<dbReference type="RefSeq" id="WP_137638039.1">
    <property type="nucleotide sequence ID" value="NZ_BJDN01000017.1"/>
</dbReference>
<evidence type="ECO:0000256" key="4">
    <source>
        <dbReference type="ARBA" id="ARBA00023136"/>
    </source>
</evidence>
<feature type="transmembrane region" description="Helical" evidence="6">
    <location>
        <begin position="102"/>
        <end position="127"/>
    </location>
</feature>
<keyword evidence="8" id="KW-1185">Reference proteome</keyword>
<keyword evidence="3 6" id="KW-1133">Transmembrane helix</keyword>
<evidence type="ECO:0000256" key="6">
    <source>
        <dbReference type="SAM" id="Phobius"/>
    </source>
</evidence>
<keyword evidence="2 6" id="KW-0812">Transmembrane</keyword>
<dbReference type="InterPro" id="IPR003825">
    <property type="entry name" value="Colicin-V_CvpA"/>
</dbReference>
<comment type="subcellular location">
    <subcellularLocation>
        <location evidence="1">Membrane</location>
        <topology evidence="1">Multi-pass membrane protein</topology>
    </subcellularLocation>
</comment>
<name>A0ABW3EAB5_9LACO</name>
<reference evidence="8" key="1">
    <citation type="journal article" date="2019" name="Int. J. Syst. Evol. Microbiol.">
        <title>The Global Catalogue of Microorganisms (GCM) 10K type strain sequencing project: providing services to taxonomists for standard genome sequencing and annotation.</title>
        <authorList>
            <consortium name="The Broad Institute Genomics Platform"/>
            <consortium name="The Broad Institute Genome Sequencing Center for Infectious Disease"/>
            <person name="Wu L."/>
            <person name="Ma J."/>
        </authorList>
    </citation>
    <scope>NUCLEOTIDE SEQUENCE [LARGE SCALE GENOMIC DNA]</scope>
    <source>
        <strain evidence="8">CCM 8925</strain>
    </source>
</reference>
<sequence length="198" mass="21651">MIVTIIIAVILILAVYRGMKRGLIIQLLYTLGYIGVYIFARVTAPNVSTWLATWSGSAAASLGVTRTIAFLMMIALGWFIVRMLARWSRLLTWLPVIKQVNSVAGAAVAFILNYLGLFIVLTVLNFIPNTAVQYQISQSSAAQVIINKTPVLTSQLLQKYLFDTNDSDNTDNSGTTNDESTSNSAQNDAVTIPDTNDI</sequence>
<evidence type="ECO:0000256" key="5">
    <source>
        <dbReference type="SAM" id="MobiDB-lite"/>
    </source>
</evidence>
<evidence type="ECO:0000256" key="1">
    <source>
        <dbReference type="ARBA" id="ARBA00004141"/>
    </source>
</evidence>
<dbReference type="EMBL" id="JBHTIO010000003">
    <property type="protein sequence ID" value="MFD0896317.1"/>
    <property type="molecule type" value="Genomic_DNA"/>
</dbReference>
<organism evidence="7 8">
    <name type="scientific">Loigolactobacillus binensis</name>
    <dbReference type="NCBI Taxonomy" id="2559922"/>
    <lineage>
        <taxon>Bacteria</taxon>
        <taxon>Bacillati</taxon>
        <taxon>Bacillota</taxon>
        <taxon>Bacilli</taxon>
        <taxon>Lactobacillales</taxon>
        <taxon>Lactobacillaceae</taxon>
        <taxon>Loigolactobacillus</taxon>
    </lineage>
</organism>
<dbReference type="Proteomes" id="UP001597104">
    <property type="component" value="Unassembled WGS sequence"/>
</dbReference>
<dbReference type="PANTHER" id="PTHR37306:SF1">
    <property type="entry name" value="COLICIN V PRODUCTION PROTEIN"/>
    <property type="match status" value="1"/>
</dbReference>
<gene>
    <name evidence="7" type="ORF">ACFQZ7_00995</name>
</gene>
<feature type="region of interest" description="Disordered" evidence="5">
    <location>
        <begin position="167"/>
        <end position="198"/>
    </location>
</feature>
<evidence type="ECO:0000313" key="8">
    <source>
        <dbReference type="Proteomes" id="UP001597104"/>
    </source>
</evidence>
<feature type="compositionally biased region" description="Low complexity" evidence="5">
    <location>
        <begin position="170"/>
        <end position="184"/>
    </location>
</feature>
<evidence type="ECO:0000256" key="3">
    <source>
        <dbReference type="ARBA" id="ARBA00022989"/>
    </source>
</evidence>
<dbReference type="Pfam" id="PF02674">
    <property type="entry name" value="Colicin_V"/>
    <property type="match status" value="1"/>
</dbReference>
<accession>A0ABW3EAB5</accession>
<evidence type="ECO:0000313" key="7">
    <source>
        <dbReference type="EMBL" id="MFD0896317.1"/>
    </source>
</evidence>
<proteinExistence type="predicted"/>
<keyword evidence="4 6" id="KW-0472">Membrane</keyword>
<comment type="caution">
    <text evidence="7">The sequence shown here is derived from an EMBL/GenBank/DDBJ whole genome shotgun (WGS) entry which is preliminary data.</text>
</comment>
<evidence type="ECO:0000256" key="2">
    <source>
        <dbReference type="ARBA" id="ARBA00022692"/>
    </source>
</evidence>
<dbReference type="PANTHER" id="PTHR37306">
    <property type="entry name" value="COLICIN V PRODUCTION PROTEIN"/>
    <property type="match status" value="1"/>
</dbReference>
<feature type="transmembrane region" description="Helical" evidence="6">
    <location>
        <begin position="60"/>
        <end position="81"/>
    </location>
</feature>
<feature type="transmembrane region" description="Helical" evidence="6">
    <location>
        <begin position="23"/>
        <end position="40"/>
    </location>
</feature>